<dbReference type="Pfam" id="PF00027">
    <property type="entry name" value="cNMP_binding"/>
    <property type="match status" value="2"/>
</dbReference>
<dbReference type="EMBL" id="FNAG01000006">
    <property type="protein sequence ID" value="SDD74225.1"/>
    <property type="molecule type" value="Genomic_DNA"/>
</dbReference>
<feature type="domain" description="Cyclic nucleotide-binding" evidence="2">
    <location>
        <begin position="142"/>
        <end position="244"/>
    </location>
</feature>
<dbReference type="InterPro" id="IPR018490">
    <property type="entry name" value="cNMP-bd_dom_sf"/>
</dbReference>
<dbReference type="AlphaFoldDB" id="A0A1G6XAA2"/>
<dbReference type="CDD" id="cd00158">
    <property type="entry name" value="RHOD"/>
    <property type="match status" value="1"/>
</dbReference>
<dbReference type="OrthoDB" id="9814704at2"/>
<dbReference type="PROSITE" id="PS50042">
    <property type="entry name" value="CNMP_BINDING_3"/>
    <property type="match status" value="2"/>
</dbReference>
<dbReference type="GO" id="GO:0005829">
    <property type="term" value="C:cytosol"/>
    <property type="evidence" value="ECO:0007669"/>
    <property type="project" value="TreeGrafter"/>
</dbReference>
<dbReference type="CDD" id="cd00038">
    <property type="entry name" value="CAP_ED"/>
    <property type="match status" value="2"/>
</dbReference>
<sequence length="346" mass="38349">MAIDPQRLSSLYPLDSLRRDTLEHLAGEASLLHYGPGEPLFRAGEVDEDLVYLLSGAVDGQYPDGRNKRIEADSLQGRYPVGEAQPRRFTAVAGHEGAEVVRLERRATEKLLAWDQLCRHRNEQADSAEDNAWVYRLLGSRAFQKLPTGNIERMFAAFREIRVPAGENVIEEGAQPDYFYVIKHGSLSVAKTLDGPAVVVAYLVRGDCFGEDALLSNSPRNATVRTLEDCRLMRLARAEFEAVLKPPAVDWATVEEAAALTRAGASVVDVRLPSEYRQRALRDAINLPLAMLREGAVERLDRRRPVLVYCNTGERSAAACFILTRLGYDVRALQGGLSRVMKKSGA</sequence>
<protein>
    <submittedName>
        <fullName evidence="4">Rhodanese-like domain-containing protein</fullName>
    </submittedName>
</protein>
<dbReference type="InterPro" id="IPR050397">
    <property type="entry name" value="Env_Response_Regulators"/>
</dbReference>
<dbReference type="SMART" id="SM00100">
    <property type="entry name" value="cNMP"/>
    <property type="match status" value="2"/>
</dbReference>
<dbReference type="Proteomes" id="UP000199603">
    <property type="component" value="Unassembled WGS sequence"/>
</dbReference>
<gene>
    <name evidence="4" type="ORF">SAMN04488509_10685</name>
</gene>
<proteinExistence type="predicted"/>
<dbReference type="PRINTS" id="PR00103">
    <property type="entry name" value="CAMPKINASE"/>
</dbReference>
<dbReference type="InterPro" id="IPR014710">
    <property type="entry name" value="RmlC-like_jellyroll"/>
</dbReference>
<dbReference type="SUPFAM" id="SSF52821">
    <property type="entry name" value="Rhodanese/Cell cycle control phosphatase"/>
    <property type="match status" value="1"/>
</dbReference>
<dbReference type="SMART" id="SM00450">
    <property type="entry name" value="RHOD"/>
    <property type="match status" value="1"/>
</dbReference>
<evidence type="ECO:0000313" key="5">
    <source>
        <dbReference type="Proteomes" id="UP000199603"/>
    </source>
</evidence>
<evidence type="ECO:0000259" key="3">
    <source>
        <dbReference type="PROSITE" id="PS50206"/>
    </source>
</evidence>
<dbReference type="SUPFAM" id="SSF51206">
    <property type="entry name" value="cAMP-binding domain-like"/>
    <property type="match status" value="2"/>
</dbReference>
<name>A0A1G6XAA2_9GAMM</name>
<evidence type="ECO:0000256" key="1">
    <source>
        <dbReference type="ARBA" id="ARBA00004496"/>
    </source>
</evidence>
<dbReference type="PROSITE" id="PS50206">
    <property type="entry name" value="RHODANESE_3"/>
    <property type="match status" value="1"/>
</dbReference>
<dbReference type="Pfam" id="PF00581">
    <property type="entry name" value="Rhodanese"/>
    <property type="match status" value="1"/>
</dbReference>
<organism evidence="4 5">
    <name type="scientific">Aquimonas voraii</name>
    <dbReference type="NCBI Taxonomy" id="265719"/>
    <lineage>
        <taxon>Bacteria</taxon>
        <taxon>Pseudomonadati</taxon>
        <taxon>Pseudomonadota</taxon>
        <taxon>Gammaproteobacteria</taxon>
        <taxon>Lysobacterales</taxon>
        <taxon>Lysobacteraceae</taxon>
        <taxon>Aquimonas</taxon>
    </lineage>
</organism>
<evidence type="ECO:0000313" key="4">
    <source>
        <dbReference type="EMBL" id="SDD74225.1"/>
    </source>
</evidence>
<keyword evidence="5" id="KW-1185">Reference proteome</keyword>
<dbReference type="PANTHER" id="PTHR24567:SF26">
    <property type="entry name" value="REGULATORY PROTEIN YEIL"/>
    <property type="match status" value="1"/>
</dbReference>
<dbReference type="Gene3D" id="2.60.120.10">
    <property type="entry name" value="Jelly Rolls"/>
    <property type="match status" value="2"/>
</dbReference>
<dbReference type="InterPro" id="IPR000595">
    <property type="entry name" value="cNMP-bd_dom"/>
</dbReference>
<dbReference type="RefSeq" id="WP_091242737.1">
    <property type="nucleotide sequence ID" value="NZ_FNAG01000006.1"/>
</dbReference>
<feature type="domain" description="Rhodanese" evidence="3">
    <location>
        <begin position="261"/>
        <end position="342"/>
    </location>
</feature>
<accession>A0A1G6XAA2</accession>
<dbReference type="STRING" id="265719.SAMN04488509_10685"/>
<dbReference type="PANTHER" id="PTHR24567">
    <property type="entry name" value="CRP FAMILY TRANSCRIPTIONAL REGULATORY PROTEIN"/>
    <property type="match status" value="1"/>
</dbReference>
<feature type="domain" description="Cyclic nucleotide-binding" evidence="2">
    <location>
        <begin position="13"/>
        <end position="112"/>
    </location>
</feature>
<dbReference type="InterPro" id="IPR001763">
    <property type="entry name" value="Rhodanese-like_dom"/>
</dbReference>
<reference evidence="4 5" key="1">
    <citation type="submission" date="2016-10" db="EMBL/GenBank/DDBJ databases">
        <authorList>
            <person name="de Groot N.N."/>
        </authorList>
    </citation>
    <scope>NUCLEOTIDE SEQUENCE [LARGE SCALE GENOMIC DNA]</scope>
    <source>
        <strain evidence="4 5">DSM 16957</strain>
    </source>
</reference>
<dbReference type="GO" id="GO:0003700">
    <property type="term" value="F:DNA-binding transcription factor activity"/>
    <property type="evidence" value="ECO:0007669"/>
    <property type="project" value="TreeGrafter"/>
</dbReference>
<dbReference type="Gene3D" id="3.40.250.10">
    <property type="entry name" value="Rhodanese-like domain"/>
    <property type="match status" value="1"/>
</dbReference>
<dbReference type="InterPro" id="IPR036873">
    <property type="entry name" value="Rhodanese-like_dom_sf"/>
</dbReference>
<evidence type="ECO:0000259" key="2">
    <source>
        <dbReference type="PROSITE" id="PS50042"/>
    </source>
</evidence>
<comment type="subcellular location">
    <subcellularLocation>
        <location evidence="1">Cytoplasm</location>
    </subcellularLocation>
</comment>